<name>E6K214_PARDN</name>
<reference evidence="1 2" key="1">
    <citation type="submission" date="2010-12" db="EMBL/GenBank/DDBJ databases">
        <authorList>
            <person name="Muzny D."/>
            <person name="Qin X."/>
            <person name="Buhay C."/>
            <person name="Dugan-Rocha S."/>
            <person name="Ding Y."/>
            <person name="Chen G."/>
            <person name="Hawes A."/>
            <person name="Holder M."/>
            <person name="Jhangiani S."/>
            <person name="Johnson A."/>
            <person name="Khan Z."/>
            <person name="Li Z."/>
            <person name="Liu W."/>
            <person name="Liu X."/>
            <person name="Perez L."/>
            <person name="Shen H."/>
            <person name="Wang Q."/>
            <person name="Watt J."/>
            <person name="Xi L."/>
            <person name="Xin Y."/>
            <person name="Zhou J."/>
            <person name="Deng J."/>
            <person name="Jiang H."/>
            <person name="Liu Y."/>
            <person name="Qu J."/>
            <person name="Song X.-Z."/>
            <person name="Zhang L."/>
            <person name="Villasana D."/>
            <person name="Johnson A."/>
            <person name="Liu J."/>
            <person name="Liyanage D."/>
            <person name="Lorensuhewa L."/>
            <person name="Robinson T."/>
            <person name="Song A."/>
            <person name="Song B.-B."/>
            <person name="Dinh H."/>
            <person name="Thornton R."/>
            <person name="Coyle M."/>
            <person name="Francisco L."/>
            <person name="Jackson L."/>
            <person name="Javaid M."/>
            <person name="Korchina V."/>
            <person name="Kovar C."/>
            <person name="Mata R."/>
            <person name="Mathew T."/>
            <person name="Ngo R."/>
            <person name="Nguyen L."/>
            <person name="Nguyen N."/>
            <person name="Okwuonu G."/>
            <person name="Ongeri F."/>
            <person name="Pham C."/>
            <person name="Simmons D."/>
            <person name="Wilczek-Boney K."/>
            <person name="Hale W."/>
            <person name="Jakkamsetti A."/>
            <person name="Pham P."/>
            <person name="Ruth R."/>
            <person name="San Lucas F."/>
            <person name="Warren J."/>
            <person name="Zhang J."/>
            <person name="Zhao Z."/>
            <person name="Zhou C."/>
            <person name="Zhu D."/>
            <person name="Lee S."/>
            <person name="Bess C."/>
            <person name="Blankenburg K."/>
            <person name="Forbes L."/>
            <person name="Fu Q."/>
            <person name="Gubbala S."/>
            <person name="Hirani K."/>
            <person name="Jayaseelan J.C."/>
            <person name="Lara F."/>
            <person name="Munidasa M."/>
            <person name="Palculict T."/>
            <person name="Patil S."/>
            <person name="Pu L.-L."/>
            <person name="Saada N."/>
            <person name="Tang L."/>
            <person name="Weissenberger G."/>
            <person name="Zhu Y."/>
            <person name="Hemphill L."/>
            <person name="Shang Y."/>
            <person name="Youmans B."/>
            <person name="Ayvaz T."/>
            <person name="Ross M."/>
            <person name="Santibanez J."/>
            <person name="Aqrawi P."/>
            <person name="Gross S."/>
            <person name="Joshi V."/>
            <person name="Fowler G."/>
            <person name="Nazareth L."/>
            <person name="Reid J."/>
            <person name="Worley K."/>
            <person name="Petrosino J."/>
            <person name="Highlander S."/>
            <person name="Gibbs R."/>
        </authorList>
    </citation>
    <scope>NUCLEOTIDE SEQUENCE [LARGE SCALE GENOMIC DNA]</scope>
    <source>
        <strain evidence="1 2">DSM 10105</strain>
    </source>
</reference>
<gene>
    <name evidence="1" type="ORF">HMPREF0620_1487</name>
</gene>
<evidence type="ECO:0000313" key="2">
    <source>
        <dbReference type="Proteomes" id="UP000004946"/>
    </source>
</evidence>
<dbReference type="RefSeq" id="WP_006289541.1">
    <property type="nucleotide sequence ID" value="NZ_AP012333.1"/>
</dbReference>
<protein>
    <submittedName>
        <fullName evidence="1">Ribbon-helix-helix protein, CopG family</fullName>
    </submittedName>
</protein>
<proteinExistence type="predicted"/>
<accession>E6K214</accession>
<comment type="caution">
    <text evidence="1">The sequence shown here is derived from an EMBL/GenBank/DDBJ whole genome shotgun (WGS) entry which is preliminary data.</text>
</comment>
<dbReference type="KEGG" id="pdo:PSDT_0192"/>
<dbReference type="EMBL" id="AEON01000002">
    <property type="protein sequence ID" value="EFT82802.1"/>
    <property type="molecule type" value="Genomic_DNA"/>
</dbReference>
<dbReference type="AlphaFoldDB" id="E6K214"/>
<dbReference type="PATRIC" id="fig|864564.6.peg.214"/>
<organism evidence="1 2">
    <name type="scientific">Parascardovia denticolens DSM 10105 = JCM 12538</name>
    <dbReference type="NCBI Taxonomy" id="864564"/>
    <lineage>
        <taxon>Bacteria</taxon>
        <taxon>Bacillati</taxon>
        <taxon>Actinomycetota</taxon>
        <taxon>Actinomycetes</taxon>
        <taxon>Bifidobacteriales</taxon>
        <taxon>Bifidobacteriaceae</taxon>
        <taxon>Parascardovia</taxon>
    </lineage>
</organism>
<evidence type="ECO:0000313" key="1">
    <source>
        <dbReference type="EMBL" id="EFT82802.1"/>
    </source>
</evidence>
<sequence>MDDHKEVVVITTRLTRQDKKELDRKARVEGINNSHYMREAISRYVQEYGLCQLIEASKQERAEYPRKESDYFKGQKDIPQISVKLDAECFGQLCQVCTHLQASAAHALRVCILEALHPAED</sequence>
<dbReference type="Proteomes" id="UP000004946">
    <property type="component" value="Chromosome"/>
</dbReference>
<dbReference type="GO" id="GO:0006355">
    <property type="term" value="P:regulation of DNA-templated transcription"/>
    <property type="evidence" value="ECO:0007669"/>
    <property type="project" value="InterPro"/>
</dbReference>
<keyword evidence="2" id="KW-1185">Reference proteome</keyword>
<dbReference type="HOGENOM" id="CLU_2035747_0_0_11"/>